<dbReference type="AlphaFoldDB" id="A0A2P7AXI4"/>
<proteinExistence type="predicted"/>
<dbReference type="Pfam" id="PF12838">
    <property type="entry name" value="Fer4_7"/>
    <property type="match status" value="2"/>
</dbReference>
<keyword evidence="2" id="KW-0479">Metal-binding</keyword>
<keyword evidence="1" id="KW-0004">4Fe-4S</keyword>
<dbReference type="InterPro" id="IPR017896">
    <property type="entry name" value="4Fe4S_Fe-S-bd"/>
</dbReference>
<evidence type="ECO:0000256" key="4">
    <source>
        <dbReference type="ARBA" id="ARBA00023004"/>
    </source>
</evidence>
<keyword evidence="8" id="KW-1185">Reference proteome</keyword>
<dbReference type="SUPFAM" id="SSF54862">
    <property type="entry name" value="4Fe-4S ferredoxins"/>
    <property type="match status" value="1"/>
</dbReference>
<evidence type="ECO:0000313" key="8">
    <source>
        <dbReference type="Proteomes" id="UP000241764"/>
    </source>
</evidence>
<dbReference type="PANTHER" id="PTHR43687:SF4">
    <property type="entry name" value="BLR5484 PROTEIN"/>
    <property type="match status" value="1"/>
</dbReference>
<dbReference type="Proteomes" id="UP000241764">
    <property type="component" value="Unassembled WGS sequence"/>
</dbReference>
<dbReference type="NCBIfam" id="TIGR00402">
    <property type="entry name" value="napF"/>
    <property type="match status" value="1"/>
</dbReference>
<comment type="caution">
    <text evidence="7">The sequence shown here is derived from an EMBL/GenBank/DDBJ whole genome shotgun (WGS) entry which is preliminary data.</text>
</comment>
<organism evidence="7 8">
    <name type="scientific">Phyllobacterium sophorae</name>
    <dbReference type="NCBI Taxonomy" id="1520277"/>
    <lineage>
        <taxon>Bacteria</taxon>
        <taxon>Pseudomonadati</taxon>
        <taxon>Pseudomonadota</taxon>
        <taxon>Alphaproteobacteria</taxon>
        <taxon>Hyphomicrobiales</taxon>
        <taxon>Phyllobacteriaceae</taxon>
        <taxon>Phyllobacterium</taxon>
    </lineage>
</organism>
<sequence length="165" mass="17433">MARNISRRAFFGAGQVPGLTRILPPGATKESLLACSSCGNCVDACPTHIVSLVGNLPSLDFSAGQCTFCGECANACPEQVFQSALQHRFAHIALITDICLAQNRVECQSCRDACPEQAIHFRPQAGGPFFPVLDNQVCNGCGACINVCPVAAIKVRELSQEAAHA</sequence>
<accession>A0A2P7AXI4</accession>
<dbReference type="InterPro" id="IPR004496">
    <property type="entry name" value="NapF"/>
</dbReference>
<dbReference type="PROSITE" id="PS51379">
    <property type="entry name" value="4FE4S_FER_2"/>
    <property type="match status" value="3"/>
</dbReference>
<dbReference type="PANTHER" id="PTHR43687">
    <property type="entry name" value="ADENYLYLSULFATE REDUCTASE, BETA SUBUNIT"/>
    <property type="match status" value="1"/>
</dbReference>
<dbReference type="EMBL" id="PGGM01000017">
    <property type="protein sequence ID" value="PSH58917.1"/>
    <property type="molecule type" value="Genomic_DNA"/>
</dbReference>
<evidence type="ECO:0000259" key="6">
    <source>
        <dbReference type="PROSITE" id="PS51379"/>
    </source>
</evidence>
<evidence type="ECO:0000256" key="3">
    <source>
        <dbReference type="ARBA" id="ARBA00022737"/>
    </source>
</evidence>
<keyword evidence="5" id="KW-0411">Iron-sulfur</keyword>
<feature type="domain" description="4Fe-4S ferredoxin-type" evidence="6">
    <location>
        <begin position="129"/>
        <end position="158"/>
    </location>
</feature>
<evidence type="ECO:0000256" key="1">
    <source>
        <dbReference type="ARBA" id="ARBA00022485"/>
    </source>
</evidence>
<gene>
    <name evidence="7" type="primary">napF</name>
    <name evidence="7" type="ORF">CU103_26935</name>
</gene>
<evidence type="ECO:0000313" key="7">
    <source>
        <dbReference type="EMBL" id="PSH58917.1"/>
    </source>
</evidence>
<name>A0A2P7AXI4_9HYPH</name>
<dbReference type="OrthoDB" id="9800445at2"/>
<dbReference type="InterPro" id="IPR017900">
    <property type="entry name" value="4Fe4S_Fe_S_CS"/>
</dbReference>
<keyword evidence="4" id="KW-0408">Iron</keyword>
<dbReference type="RefSeq" id="WP_106667103.1">
    <property type="nucleotide sequence ID" value="NZ_PGGM01000017.1"/>
</dbReference>
<keyword evidence="3" id="KW-0677">Repeat</keyword>
<evidence type="ECO:0000256" key="5">
    <source>
        <dbReference type="ARBA" id="ARBA00023014"/>
    </source>
</evidence>
<dbReference type="GO" id="GO:0051539">
    <property type="term" value="F:4 iron, 4 sulfur cluster binding"/>
    <property type="evidence" value="ECO:0007669"/>
    <property type="project" value="UniProtKB-KW"/>
</dbReference>
<dbReference type="Gene3D" id="3.30.70.20">
    <property type="match status" value="2"/>
</dbReference>
<evidence type="ECO:0000256" key="2">
    <source>
        <dbReference type="ARBA" id="ARBA00022723"/>
    </source>
</evidence>
<dbReference type="PROSITE" id="PS00198">
    <property type="entry name" value="4FE4S_FER_1"/>
    <property type="match status" value="1"/>
</dbReference>
<dbReference type="InterPro" id="IPR050572">
    <property type="entry name" value="Fe-S_Ferredoxin"/>
</dbReference>
<dbReference type="GO" id="GO:0046872">
    <property type="term" value="F:metal ion binding"/>
    <property type="evidence" value="ECO:0007669"/>
    <property type="project" value="UniProtKB-KW"/>
</dbReference>
<feature type="domain" description="4Fe-4S ferredoxin-type" evidence="6">
    <location>
        <begin position="55"/>
        <end position="86"/>
    </location>
</feature>
<protein>
    <submittedName>
        <fullName evidence="7">Ferredoxin-type protein NapF</fullName>
    </submittedName>
</protein>
<dbReference type="CDD" id="cd10564">
    <property type="entry name" value="NapF_like"/>
    <property type="match status" value="1"/>
</dbReference>
<feature type="domain" description="4Fe-4S ferredoxin-type" evidence="6">
    <location>
        <begin position="26"/>
        <end position="54"/>
    </location>
</feature>
<reference evidence="8" key="1">
    <citation type="submission" date="2017-11" db="EMBL/GenBank/DDBJ databases">
        <authorList>
            <person name="Kuznetsova I."/>
            <person name="Sazanova A."/>
            <person name="Chirak E."/>
            <person name="Safronova V."/>
            <person name="Willems A."/>
        </authorList>
    </citation>
    <scope>NUCLEOTIDE SEQUENCE [LARGE SCALE GENOMIC DNA]</scope>
    <source>
        <strain evidence="8">CCBAU 03422</strain>
    </source>
</reference>